<comment type="caution">
    <text evidence="1">The sequence shown here is derived from an EMBL/GenBank/DDBJ whole genome shotgun (WGS) entry which is preliminary data.</text>
</comment>
<dbReference type="OrthoDB" id="4407402at2"/>
<dbReference type="Proteomes" id="UP000251047">
    <property type="component" value="Unassembled WGS sequence"/>
</dbReference>
<gene>
    <name evidence="1" type="ORF">CWC39_04205</name>
</gene>
<organism evidence="1 2">
    <name type="scientific">Corynebacterium heidelbergense</name>
    <dbReference type="NCBI Taxonomy" id="2055947"/>
    <lineage>
        <taxon>Bacteria</taxon>
        <taxon>Bacillati</taxon>
        <taxon>Actinomycetota</taxon>
        <taxon>Actinomycetes</taxon>
        <taxon>Mycobacteriales</taxon>
        <taxon>Corynebacteriaceae</taxon>
        <taxon>Corynebacterium</taxon>
    </lineage>
</organism>
<protein>
    <submittedName>
        <fullName evidence="1">Uncharacterized protein</fullName>
    </submittedName>
</protein>
<evidence type="ECO:0000313" key="1">
    <source>
        <dbReference type="EMBL" id="RAV34260.1"/>
    </source>
</evidence>
<dbReference type="EMBL" id="PHQP01000022">
    <property type="protein sequence ID" value="RAV34260.1"/>
    <property type="molecule type" value="Genomic_DNA"/>
</dbReference>
<accession>A0A364VCB3</accession>
<reference evidence="1 2" key="1">
    <citation type="journal article" date="2018" name="Syst. Appl. Microbiol.">
        <title>Corynebacterium heidelbergense sp. nov., isolated from the preen glands of Egyptian geese (Alopochen aegyptiacus).</title>
        <authorList>
            <person name="Braun M.S."/>
            <person name="Wang E."/>
            <person name="Zimmermann S."/>
            <person name="Wink M."/>
        </authorList>
    </citation>
    <scope>NUCLEOTIDE SEQUENCE [LARGE SCALE GENOMIC DNA]</scope>
    <source>
        <strain evidence="1 2">DSM 104638</strain>
    </source>
</reference>
<name>A0A364VCB3_9CORY</name>
<proteinExistence type="predicted"/>
<dbReference type="AlphaFoldDB" id="A0A364VCB3"/>
<sequence length="295" mass="31848">MAEHLTVEWIDHRGKKWDLTSGTEGVLLDVDQSDFTLSPIEHTYVRGGSQWAGAQVKRAEPSLKVLVADQKTGTEYYRLADEWWSLANSPFDMGVLRVTRSDGEVRELAARLRDTPGTEYPYDPGAGLDDTPGEAWLLTSPSSYWSGPEQSVRFASDVVAGEGEPFYGTRGYGWPLYIASATAATDLFIANSGQGPVWLTWTLVGPLTSVRFGVEGGVLAYDGAIPSGEQVVVSTAPGDRYAIEAGSGENRYGKLSGTFAPMPVGDRIPLTITAEGMTADSAVIVTAREQFARPF</sequence>
<evidence type="ECO:0000313" key="2">
    <source>
        <dbReference type="Proteomes" id="UP000251047"/>
    </source>
</evidence>
<dbReference type="RefSeq" id="WP_112769263.1">
    <property type="nucleotide sequence ID" value="NZ_CP063191.1"/>
</dbReference>